<keyword evidence="3" id="KW-1185">Reference proteome</keyword>
<accession>B0CQ03</accession>
<feature type="compositionally biased region" description="Basic and acidic residues" evidence="1">
    <location>
        <begin position="44"/>
        <end position="58"/>
    </location>
</feature>
<dbReference type="GeneID" id="6068988"/>
<name>B0CQ03_LACBS</name>
<feature type="region of interest" description="Disordered" evidence="1">
    <location>
        <begin position="1"/>
        <end position="113"/>
    </location>
</feature>
<dbReference type="RefSeq" id="XP_001873713.1">
    <property type="nucleotide sequence ID" value="XM_001873678.1"/>
</dbReference>
<organism evidence="3">
    <name type="scientific">Laccaria bicolor (strain S238N-H82 / ATCC MYA-4686)</name>
    <name type="common">Bicoloured deceiver</name>
    <name type="synonym">Laccaria laccata var. bicolor</name>
    <dbReference type="NCBI Taxonomy" id="486041"/>
    <lineage>
        <taxon>Eukaryota</taxon>
        <taxon>Fungi</taxon>
        <taxon>Dikarya</taxon>
        <taxon>Basidiomycota</taxon>
        <taxon>Agaricomycotina</taxon>
        <taxon>Agaricomycetes</taxon>
        <taxon>Agaricomycetidae</taxon>
        <taxon>Agaricales</taxon>
        <taxon>Agaricineae</taxon>
        <taxon>Hydnangiaceae</taxon>
        <taxon>Laccaria</taxon>
    </lineage>
</organism>
<feature type="compositionally biased region" description="Polar residues" evidence="1">
    <location>
        <begin position="154"/>
        <end position="176"/>
    </location>
</feature>
<dbReference type="AlphaFoldDB" id="B0CQ03"/>
<reference evidence="2 3" key="1">
    <citation type="journal article" date="2008" name="Nature">
        <title>The genome of Laccaria bicolor provides insights into mycorrhizal symbiosis.</title>
        <authorList>
            <person name="Martin F."/>
            <person name="Aerts A."/>
            <person name="Ahren D."/>
            <person name="Brun A."/>
            <person name="Danchin E.G.J."/>
            <person name="Duchaussoy F."/>
            <person name="Gibon J."/>
            <person name="Kohler A."/>
            <person name="Lindquist E."/>
            <person name="Pereda V."/>
            <person name="Salamov A."/>
            <person name="Shapiro H.J."/>
            <person name="Wuyts J."/>
            <person name="Blaudez D."/>
            <person name="Buee M."/>
            <person name="Brokstein P."/>
            <person name="Canbaeck B."/>
            <person name="Cohen D."/>
            <person name="Courty P.E."/>
            <person name="Coutinho P.M."/>
            <person name="Delaruelle C."/>
            <person name="Detter J.C."/>
            <person name="Deveau A."/>
            <person name="DiFazio S."/>
            <person name="Duplessis S."/>
            <person name="Fraissinet-Tachet L."/>
            <person name="Lucic E."/>
            <person name="Frey-Klett P."/>
            <person name="Fourrey C."/>
            <person name="Feussner I."/>
            <person name="Gay G."/>
            <person name="Grimwood J."/>
            <person name="Hoegger P.J."/>
            <person name="Jain P."/>
            <person name="Kilaru S."/>
            <person name="Labbe J."/>
            <person name="Lin Y.C."/>
            <person name="Legue V."/>
            <person name="Le Tacon F."/>
            <person name="Marmeisse R."/>
            <person name="Melayah D."/>
            <person name="Montanini B."/>
            <person name="Muratet M."/>
            <person name="Nehls U."/>
            <person name="Niculita-Hirzel H."/>
            <person name="Oudot-Le Secq M.P."/>
            <person name="Peter M."/>
            <person name="Quesneville H."/>
            <person name="Rajashekar B."/>
            <person name="Reich M."/>
            <person name="Rouhier N."/>
            <person name="Schmutz J."/>
            <person name="Yin T."/>
            <person name="Chalot M."/>
            <person name="Henrissat B."/>
            <person name="Kuees U."/>
            <person name="Lucas S."/>
            <person name="Van de Peer Y."/>
            <person name="Podila G.K."/>
            <person name="Polle A."/>
            <person name="Pukkila P.J."/>
            <person name="Richardson P.M."/>
            <person name="Rouze P."/>
            <person name="Sanders I.R."/>
            <person name="Stajich J.E."/>
            <person name="Tunlid A."/>
            <person name="Tuskan G."/>
            <person name="Grigoriev I.V."/>
        </authorList>
    </citation>
    <scope>NUCLEOTIDE SEQUENCE [LARGE SCALE GENOMIC DNA]</scope>
    <source>
        <strain evidence="3">S238N-H82 / ATCC MYA-4686</strain>
    </source>
</reference>
<dbReference type="InParanoid" id="B0CQ03"/>
<dbReference type="EMBL" id="DS547091">
    <property type="protein sequence ID" value="EDR15505.1"/>
    <property type="molecule type" value="Genomic_DNA"/>
</dbReference>
<gene>
    <name evidence="2" type="ORF">LACBIDRAFT_321383</name>
</gene>
<sequence length="182" mass="19949">MVRTKRKGAPAPIAAGDAPTPVVPPKKKMAKGWVEVEPFDESVIDPRLRNSGHEDLPRTRPGNANKQPGMVDVTPSRPWKSSAEVGKEKSDRAEQSKKDDEELRNKRKAVAGLEDAMVIEEVARQASAAKPVCGPVIAKVPRPVAHTQDDKDGASTSRGTLTTAHSRWQRQLQNEPKNVKFH</sequence>
<feature type="region of interest" description="Disordered" evidence="1">
    <location>
        <begin position="141"/>
        <end position="182"/>
    </location>
</feature>
<dbReference type="OrthoDB" id="3009644at2759"/>
<feature type="compositionally biased region" description="Basic and acidic residues" evidence="1">
    <location>
        <begin position="85"/>
        <end position="104"/>
    </location>
</feature>
<evidence type="ECO:0000313" key="3">
    <source>
        <dbReference type="Proteomes" id="UP000001194"/>
    </source>
</evidence>
<feature type="compositionally biased region" description="Low complexity" evidence="1">
    <location>
        <begin position="9"/>
        <end position="20"/>
    </location>
</feature>
<dbReference type="Proteomes" id="UP000001194">
    <property type="component" value="Unassembled WGS sequence"/>
</dbReference>
<protein>
    <submittedName>
        <fullName evidence="2">Predicted protein</fullName>
    </submittedName>
</protein>
<evidence type="ECO:0000313" key="2">
    <source>
        <dbReference type="EMBL" id="EDR15505.1"/>
    </source>
</evidence>
<proteinExistence type="predicted"/>
<dbReference type="KEGG" id="lbc:LACBIDRAFT_321383"/>
<evidence type="ECO:0000256" key="1">
    <source>
        <dbReference type="SAM" id="MobiDB-lite"/>
    </source>
</evidence>
<dbReference type="HOGENOM" id="CLU_1482220_0_0_1"/>